<evidence type="ECO:0000313" key="1">
    <source>
        <dbReference type="EMBL" id="PQJ28193.1"/>
    </source>
</evidence>
<organism evidence="1 2">
    <name type="scientific">Rubritalea profundi</name>
    <dbReference type="NCBI Taxonomy" id="1658618"/>
    <lineage>
        <taxon>Bacteria</taxon>
        <taxon>Pseudomonadati</taxon>
        <taxon>Verrucomicrobiota</taxon>
        <taxon>Verrucomicrobiia</taxon>
        <taxon>Verrucomicrobiales</taxon>
        <taxon>Rubritaleaceae</taxon>
        <taxon>Rubritalea</taxon>
    </lineage>
</organism>
<accession>A0A2S7U1Z1</accession>
<dbReference type="EMBL" id="MQWA01000001">
    <property type="protein sequence ID" value="PQJ28193.1"/>
    <property type="molecule type" value="Genomic_DNA"/>
</dbReference>
<dbReference type="AlphaFoldDB" id="A0A2S7U1Z1"/>
<protein>
    <recommendedName>
        <fullName evidence="3">HEAT repeat domain-containing protein</fullName>
    </recommendedName>
</protein>
<sequence length="64" mass="7047">MADRKTQLADLSPEVIAEHLADSDPKVRLQATIALRRLNKFSKPATKQLIQMQSQNGTVTVSVS</sequence>
<dbReference type="Proteomes" id="UP000239907">
    <property type="component" value="Unassembled WGS sequence"/>
</dbReference>
<dbReference type="RefSeq" id="WP_105042695.1">
    <property type="nucleotide sequence ID" value="NZ_MQWA01000001.1"/>
</dbReference>
<proteinExistence type="predicted"/>
<keyword evidence="2" id="KW-1185">Reference proteome</keyword>
<comment type="caution">
    <text evidence="1">The sequence shown here is derived from an EMBL/GenBank/DDBJ whole genome shotgun (WGS) entry which is preliminary data.</text>
</comment>
<name>A0A2S7U1Z1_9BACT</name>
<reference evidence="1 2" key="1">
    <citation type="submission" date="2016-12" db="EMBL/GenBank/DDBJ databases">
        <title>Study of bacterial adaptation to deep sea.</title>
        <authorList>
            <person name="Song J."/>
            <person name="Yoshizawa S."/>
            <person name="Kogure K."/>
        </authorList>
    </citation>
    <scope>NUCLEOTIDE SEQUENCE [LARGE SCALE GENOMIC DNA]</scope>
    <source>
        <strain evidence="1 2">SAORIC-165</strain>
    </source>
</reference>
<gene>
    <name evidence="1" type="ORF">BSZ32_06525</name>
</gene>
<evidence type="ECO:0008006" key="3">
    <source>
        <dbReference type="Google" id="ProtNLM"/>
    </source>
</evidence>
<evidence type="ECO:0000313" key="2">
    <source>
        <dbReference type="Proteomes" id="UP000239907"/>
    </source>
</evidence>